<dbReference type="PANTHER" id="PTHR36842">
    <property type="entry name" value="PROTEIN TOLB HOMOLOG"/>
    <property type="match status" value="1"/>
</dbReference>
<comment type="caution">
    <text evidence="2">The sequence shown here is derived from an EMBL/GenBank/DDBJ whole genome shotgun (WGS) entry which is preliminary data.</text>
</comment>
<dbReference type="PROSITE" id="PS50093">
    <property type="entry name" value="PKD"/>
    <property type="match status" value="4"/>
</dbReference>
<dbReference type="RefSeq" id="WP_011021314.1">
    <property type="nucleotide sequence ID" value="NZ_DUJU01000011.1"/>
</dbReference>
<dbReference type="PANTHER" id="PTHR36842:SF1">
    <property type="entry name" value="PROTEIN TOLB"/>
    <property type="match status" value="1"/>
</dbReference>
<dbReference type="InterPro" id="IPR013783">
    <property type="entry name" value="Ig-like_fold"/>
</dbReference>
<dbReference type="InterPro" id="IPR000601">
    <property type="entry name" value="PKD_dom"/>
</dbReference>
<dbReference type="SUPFAM" id="SSF69304">
    <property type="entry name" value="Tricorn protease N-terminal domain"/>
    <property type="match status" value="1"/>
</dbReference>
<dbReference type="SUPFAM" id="SSF49299">
    <property type="entry name" value="PKD domain"/>
    <property type="match status" value="4"/>
</dbReference>
<dbReference type="EMBL" id="DUJU01000011">
    <property type="protein sequence ID" value="HIH92664.1"/>
    <property type="molecule type" value="Genomic_DNA"/>
</dbReference>
<evidence type="ECO:0000313" key="3">
    <source>
        <dbReference type="Proteomes" id="UP000600774"/>
    </source>
</evidence>
<dbReference type="InterPro" id="IPR027618">
    <property type="entry name" value="Beta_prop_Msarc"/>
</dbReference>
<accession>A0A832SDJ0</accession>
<dbReference type="Proteomes" id="UP000600774">
    <property type="component" value="Unassembled WGS sequence"/>
</dbReference>
<protein>
    <submittedName>
        <fullName evidence="2">PKD domain-containing protein</fullName>
    </submittedName>
</protein>
<feature type="domain" description="PKD" evidence="1">
    <location>
        <begin position="436"/>
        <end position="503"/>
    </location>
</feature>
<dbReference type="Pfam" id="PF18911">
    <property type="entry name" value="PKD_4"/>
    <property type="match status" value="4"/>
</dbReference>
<name>A0A832SDJ0_9EURY</name>
<dbReference type="OMA" id="VYHANTY"/>
<feature type="domain" description="PKD" evidence="1">
    <location>
        <begin position="344"/>
        <end position="419"/>
    </location>
</feature>
<dbReference type="InterPro" id="IPR035986">
    <property type="entry name" value="PKD_dom_sf"/>
</dbReference>
<feature type="domain" description="PKD" evidence="1">
    <location>
        <begin position="607"/>
        <end position="688"/>
    </location>
</feature>
<organism evidence="2 3">
    <name type="scientific">Methanosarcina acetivorans</name>
    <dbReference type="NCBI Taxonomy" id="2214"/>
    <lineage>
        <taxon>Archaea</taxon>
        <taxon>Methanobacteriati</taxon>
        <taxon>Methanobacteriota</taxon>
        <taxon>Stenosarchaea group</taxon>
        <taxon>Methanomicrobia</taxon>
        <taxon>Methanosarcinales</taxon>
        <taxon>Methanosarcinaceae</taxon>
        <taxon>Methanosarcina</taxon>
    </lineage>
</organism>
<dbReference type="InterPro" id="IPR022409">
    <property type="entry name" value="PKD/Chitinase_dom"/>
</dbReference>
<evidence type="ECO:0000259" key="1">
    <source>
        <dbReference type="PROSITE" id="PS50093"/>
    </source>
</evidence>
<dbReference type="AlphaFoldDB" id="A0A832SDJ0"/>
<dbReference type="FunFam" id="2.60.40.10:FF:000270">
    <property type="entry name" value="Cell surface protein"/>
    <property type="match status" value="3"/>
</dbReference>
<evidence type="ECO:0000313" key="2">
    <source>
        <dbReference type="EMBL" id="HIH92664.1"/>
    </source>
</evidence>
<sequence>MKSRCLSISLPFLLLLLVSNTASAGQEIRITSYDESGFNPAIYDDKVVWATGYIYMRDLSTSKEVQITNESGSSPDIYGDRIVWVRGDNIYMYNISSSAEIQITNESLNEGQKEFLGISGDRIVWEDDRDRNESNRNWNIYVYDLSTSSETRITSVPATTGSFATTVSIYGDRIVWVGRNDSETWRNTDIYMYDFSSSTETRVTTSGSAGGPKIYGDRIVYMDRRSGKSEIYLYNISTSAETQVTTDGLSHSISAIYGDRIVWEDNRNGNWDIYMYDLSTSMETQITTDKSDQREPDIYGDRIVWQDYRNTDPNEYYCEIYMYDFSDKSVVPFASFTNNVTSGSGNVPLTVLFTDTSTGGEPASWYWDFGDGITSKHSQTATHTFARTGTYNVIMTVTNSAGSSTVKKSNCITVTVPQAPVADFFSPQVKPFRGISVNETLLFMDNSTGSPTSWFWDFGDGATSTVQNPAHTYNARGGYTVNLTVSNSIGSNTTSTYGYVLVEGTDGPVTPAYFSSDITSGNAPLTVTFVDDLDAKFPNYPIYREWDFGDGVVQTYMVDANESATPYATHVYEKPGKYTVTLSMDDRCAISTITKYNYITVTDPNVPLADFSSNVTSGRAPLVVLFTDTSTGPAPTSWLWDFGDGINSKHMNATHTFTDPGVYDVALTVANKEGNNKMKKSSYITVTA</sequence>
<dbReference type="InterPro" id="IPR011042">
    <property type="entry name" value="6-blade_b-propeller_TolB-like"/>
</dbReference>
<dbReference type="CDD" id="cd00146">
    <property type="entry name" value="PKD"/>
    <property type="match status" value="4"/>
</dbReference>
<dbReference type="Gene3D" id="2.60.40.10">
    <property type="entry name" value="Immunoglobulins"/>
    <property type="match status" value="4"/>
</dbReference>
<feature type="domain" description="PKD" evidence="1">
    <location>
        <begin position="541"/>
        <end position="606"/>
    </location>
</feature>
<reference evidence="2" key="1">
    <citation type="journal article" date="2020" name="bioRxiv">
        <title>A rank-normalized archaeal taxonomy based on genome phylogeny resolves widespread incomplete and uneven classifications.</title>
        <authorList>
            <person name="Rinke C."/>
            <person name="Chuvochina M."/>
            <person name="Mussig A.J."/>
            <person name="Chaumeil P.-A."/>
            <person name="Waite D.W."/>
            <person name="Whitman W.B."/>
            <person name="Parks D.H."/>
            <person name="Hugenholtz P."/>
        </authorList>
    </citation>
    <scope>NUCLEOTIDE SEQUENCE</scope>
    <source>
        <strain evidence="2">UBA8876</strain>
    </source>
</reference>
<proteinExistence type="predicted"/>
<dbReference type="GeneID" id="1473181"/>
<gene>
    <name evidence="2" type="ORF">HA338_01005</name>
</gene>
<dbReference type="Gene3D" id="2.120.10.30">
    <property type="entry name" value="TolB, C-terminal domain"/>
    <property type="match status" value="1"/>
</dbReference>
<dbReference type="SMART" id="SM00089">
    <property type="entry name" value="PKD"/>
    <property type="match status" value="4"/>
</dbReference>
<dbReference type="NCBIfam" id="TIGR04275">
    <property type="entry name" value="beta_prop_Msarc"/>
    <property type="match status" value="6"/>
</dbReference>